<dbReference type="RefSeq" id="WP_002774873.1">
    <property type="nucleotide sequence ID" value="NZ_JH597773.1"/>
</dbReference>
<dbReference type="Pfam" id="PF10145">
    <property type="entry name" value="PhageMin_Tail"/>
    <property type="match status" value="1"/>
</dbReference>
<reference evidence="3 4" key="1">
    <citation type="submission" date="2011-10" db="EMBL/GenBank/DDBJ databases">
        <title>The Improved High-Quality Draft genome of Leptonema illini DSM 21528.</title>
        <authorList>
            <consortium name="US DOE Joint Genome Institute (JGI-PGF)"/>
            <person name="Lucas S."/>
            <person name="Copeland A."/>
            <person name="Lapidus A."/>
            <person name="Glavina del Rio T."/>
            <person name="Dalin E."/>
            <person name="Tice H."/>
            <person name="Bruce D."/>
            <person name="Goodwin L."/>
            <person name="Pitluck S."/>
            <person name="Peters L."/>
            <person name="Mikhailova N."/>
            <person name="Held B."/>
            <person name="Kyrpides N."/>
            <person name="Mavromatis K."/>
            <person name="Ivanova N."/>
            <person name="Markowitz V."/>
            <person name="Cheng J.-F."/>
            <person name="Hugenholtz P."/>
            <person name="Woyke T."/>
            <person name="Wu D."/>
            <person name="Gronow S."/>
            <person name="Wellnitz S."/>
            <person name="Brambilla E.-M."/>
            <person name="Klenk H.-P."/>
            <person name="Eisen J.A."/>
        </authorList>
    </citation>
    <scope>NUCLEOTIDE SEQUENCE [LARGE SCALE GENOMIC DNA]</scope>
    <source>
        <strain evidence="3 4">DSM 21528</strain>
    </source>
</reference>
<feature type="transmembrane region" description="Helical" evidence="1">
    <location>
        <begin position="398"/>
        <end position="418"/>
    </location>
</feature>
<name>H2CL65_9LEPT</name>
<dbReference type="InterPro" id="IPR010090">
    <property type="entry name" value="Phage_tape_meas"/>
</dbReference>
<dbReference type="STRING" id="183.GCA_002009735_02092"/>
<accession>H2CL65</accession>
<evidence type="ECO:0000313" key="3">
    <source>
        <dbReference type="EMBL" id="EHQ08316.1"/>
    </source>
</evidence>
<feature type="transmembrane region" description="Helical" evidence="1">
    <location>
        <begin position="524"/>
        <end position="545"/>
    </location>
</feature>
<feature type="transmembrane region" description="Helical" evidence="1">
    <location>
        <begin position="425"/>
        <end position="446"/>
    </location>
</feature>
<feature type="transmembrane region" description="Helical" evidence="1">
    <location>
        <begin position="600"/>
        <end position="619"/>
    </location>
</feature>
<sequence length="794" mass="85244">MSDSSATYELNARVTAWDAATSVFSKIGNHWDALINKFEMAPDDSAWVASLQKRAKYALSFSAISAAAFVGLTTSMVHSRLAVEELTGDIRTLGATSAEIQRIESATTAMSAELGIAQTTLLTGIYDIKSAVSTLDLSALPEFTDAIARTAVATKGNFEDLSKTFGMVYNQFAHRYQHLSEVDFARNLGNNITWAANKFRADGESINQAFTTLGSSAATAGFTLEEQSAIIGRLLNTMVPSTAGNSFRVFVDKMDTGLAKLGISKIDPVTKKMKALPDILDEIAKKSPSNKLLNEAFSEEGTKMLRELLPHTKALREDMIEIATASMNQNWQFLDDASAIKMQTFPVSLRRIREGLTAIWGQISSGVGPLTTLVSWLADGVEWLARFTAEHPKVAQYIGTFALLATGIGAVGGMIVAASSVLKMWTILNLYSALASGAATSASGAYALGLKAVGVSMLAATKAAWGFAVALMANPLTWIVLGVVALIAGIALLIIHWDKVKAAGGAAWTWIRERWSSAPGWLRGLLAVLFVVLTGGLGIIVILAAKHWDKIVAYGTAAWRWIANVWDAGTTAFVALWERLSSGATVAFETVTGLWNRLPGWAQGLIVLLSPLIGLPLLIASNWAQFKGIVTDLLAGNFDAAWVRIKSLAQKAGLGFVTAFLEGMFTGAGQLLGGVKYLFEQVDKFLPHSDAKMGPLSRLTHAGRALTGTLALGMVAATPTLVRATDDMARSIAVPEIVREVVSPARRSDPVNIKGGNQTTVNVDLQHDNRGRRETIEDWGRHLAEAIYDELERV</sequence>
<gene>
    <name evidence="3" type="ORF">Lepil_3659</name>
</gene>
<dbReference type="Proteomes" id="UP000005737">
    <property type="component" value="Unassembled WGS sequence"/>
</dbReference>
<evidence type="ECO:0000259" key="2">
    <source>
        <dbReference type="Pfam" id="PF10145"/>
    </source>
</evidence>
<feature type="domain" description="Phage tail tape measure protein" evidence="2">
    <location>
        <begin position="107"/>
        <end position="286"/>
    </location>
</feature>
<keyword evidence="1" id="KW-0812">Transmembrane</keyword>
<protein>
    <submittedName>
        <fullName evidence="3">Phage tail tape measure protein, TP901 family</fullName>
    </submittedName>
</protein>
<organism evidence="3 4">
    <name type="scientific">Leptonema illini DSM 21528</name>
    <dbReference type="NCBI Taxonomy" id="929563"/>
    <lineage>
        <taxon>Bacteria</taxon>
        <taxon>Pseudomonadati</taxon>
        <taxon>Spirochaetota</taxon>
        <taxon>Spirochaetia</taxon>
        <taxon>Leptospirales</taxon>
        <taxon>Leptospiraceae</taxon>
        <taxon>Leptonema</taxon>
    </lineage>
</organism>
<feature type="transmembrane region" description="Helical" evidence="1">
    <location>
        <begin position="478"/>
        <end position="497"/>
    </location>
</feature>
<evidence type="ECO:0000313" key="4">
    <source>
        <dbReference type="Proteomes" id="UP000005737"/>
    </source>
</evidence>
<dbReference type="NCBIfam" id="TIGR01760">
    <property type="entry name" value="tape_meas_TP901"/>
    <property type="match status" value="1"/>
</dbReference>
<dbReference type="EMBL" id="JH597773">
    <property type="protein sequence ID" value="EHQ08316.1"/>
    <property type="molecule type" value="Genomic_DNA"/>
</dbReference>
<dbReference type="HOGENOM" id="CLU_009365_0_0_12"/>
<keyword evidence="1" id="KW-1133">Transmembrane helix</keyword>
<keyword evidence="1" id="KW-0472">Membrane</keyword>
<proteinExistence type="predicted"/>
<keyword evidence="4" id="KW-1185">Reference proteome</keyword>
<evidence type="ECO:0000256" key="1">
    <source>
        <dbReference type="SAM" id="Phobius"/>
    </source>
</evidence>
<dbReference type="AlphaFoldDB" id="H2CL65"/>